<dbReference type="InterPro" id="IPR056303">
    <property type="entry name" value="AMIN-like"/>
</dbReference>
<reference evidence="2" key="1">
    <citation type="journal article" date="2014" name="Int. J. Syst. Evol. Microbiol.">
        <title>Complete genome sequence of Corynebacterium casei LMG S-19264T (=DSM 44701T), isolated from a smear-ripened cheese.</title>
        <authorList>
            <consortium name="US DOE Joint Genome Institute (JGI-PGF)"/>
            <person name="Walter F."/>
            <person name="Albersmeier A."/>
            <person name="Kalinowski J."/>
            <person name="Ruckert C."/>
        </authorList>
    </citation>
    <scope>NUCLEOTIDE SEQUENCE</scope>
    <source>
        <strain evidence="2">JCM 3172</strain>
    </source>
</reference>
<name>A0A918LM12_9ACTN</name>
<evidence type="ECO:0000313" key="2">
    <source>
        <dbReference type="EMBL" id="GGT17001.1"/>
    </source>
</evidence>
<dbReference type="Pfam" id="PF24837">
    <property type="entry name" value="AMIN-like"/>
    <property type="match status" value="1"/>
</dbReference>
<dbReference type="AlphaFoldDB" id="A0A918LM12"/>
<dbReference type="EMBL" id="BMQQ01000001">
    <property type="protein sequence ID" value="GGT17001.1"/>
    <property type="molecule type" value="Genomic_DNA"/>
</dbReference>
<dbReference type="Proteomes" id="UP000619486">
    <property type="component" value="Unassembled WGS sequence"/>
</dbReference>
<evidence type="ECO:0000259" key="1">
    <source>
        <dbReference type="Pfam" id="PF24837"/>
    </source>
</evidence>
<accession>A0A918LM12</accession>
<sequence length="191" mass="20084">MTPLSPYLEKLGDVMLHRQRFAAFAAGILLTAGIGATIPASASPSAAPASPGAAQPATALVTNARWGGHASFDRLVIDVKGTVPPVTVKPVKVLTYDGSGNKVPLAGRYFLEIKLSPAAAHDDSGRSVYQGPRLLKVWLPTLKGVAMTGDFEGVVTFGAAFDTKPVYKAYTLHGPERFVLDIRHHPGVCPA</sequence>
<keyword evidence="3" id="KW-1185">Reference proteome</keyword>
<comment type="caution">
    <text evidence="2">The sequence shown here is derived from an EMBL/GenBank/DDBJ whole genome shotgun (WGS) entry which is preliminary data.</text>
</comment>
<evidence type="ECO:0000313" key="3">
    <source>
        <dbReference type="Proteomes" id="UP000619486"/>
    </source>
</evidence>
<proteinExistence type="predicted"/>
<protein>
    <recommendedName>
        <fullName evidence="1">AMIN-like domain-containing protein</fullName>
    </recommendedName>
</protein>
<organism evidence="2 3">
    <name type="scientific">Streptomyces purpureus</name>
    <dbReference type="NCBI Taxonomy" id="1951"/>
    <lineage>
        <taxon>Bacteria</taxon>
        <taxon>Bacillati</taxon>
        <taxon>Actinomycetota</taxon>
        <taxon>Actinomycetes</taxon>
        <taxon>Kitasatosporales</taxon>
        <taxon>Streptomycetaceae</taxon>
        <taxon>Streptomyces</taxon>
    </lineage>
</organism>
<feature type="domain" description="AMIN-like" evidence="1">
    <location>
        <begin position="60"/>
        <end position="184"/>
    </location>
</feature>
<reference evidence="2" key="2">
    <citation type="submission" date="2020-09" db="EMBL/GenBank/DDBJ databases">
        <authorList>
            <person name="Sun Q."/>
            <person name="Ohkuma M."/>
        </authorList>
    </citation>
    <scope>NUCLEOTIDE SEQUENCE</scope>
    <source>
        <strain evidence="2">JCM 3172</strain>
    </source>
</reference>
<gene>
    <name evidence="2" type="ORF">GCM10014713_07440</name>
</gene>